<keyword evidence="1" id="KW-0862">Zinc</keyword>
<feature type="region of interest" description="Disordered" evidence="2">
    <location>
        <begin position="1"/>
        <end position="27"/>
    </location>
</feature>
<dbReference type="AlphaFoldDB" id="A0A9P4LEE6"/>
<dbReference type="Pfam" id="PF13639">
    <property type="entry name" value="zf-RING_2"/>
    <property type="match status" value="1"/>
</dbReference>
<dbReference type="Gene3D" id="3.30.40.10">
    <property type="entry name" value="Zinc/RING finger domain, C3HC4 (zinc finger)"/>
    <property type="match status" value="1"/>
</dbReference>
<feature type="domain" description="RING-type" evidence="3">
    <location>
        <begin position="333"/>
        <end position="388"/>
    </location>
</feature>
<evidence type="ECO:0000259" key="3">
    <source>
        <dbReference type="PROSITE" id="PS50089"/>
    </source>
</evidence>
<keyword evidence="1" id="KW-0479">Metal-binding</keyword>
<sequence length="427" mass="47872">MAESNYSTPLWGSISTGPGAQGPELSAPLLSAHALPFPQSFTPLPYEAPYGSSSNPAMSQFPDASTVPFSNQAAQGRSPYPLDGSQQMYYPPRMYPFLPAHPRPPPAFRNGSNYPRVDLGGPPDAGDLYSRPEHPLLRGPQPFFPSYPTGYEAPLSPPTGQTPFPRRQHYSTMGPGPPPHYFGQEPVRGPNGGPPDLPRHVQSPNRRAPQQEPYQPNSRPYNTTERRSSLFLTAQGRRSDRSISPRTSNRRSFDRYSFDMPQSSTSSDAEEAAARAPPSNRMRHRPREVRPRFMGHHQHFDPNIATPRQIQDLKDKLPRRLPGNLPEETSKSCDICQKDYSRTQVQLSEEEEVAVELPCGHVFGEFCIFQWFDTCKTHKNKVTCPMCRKLLIEPSRYHPALLNAISRGGQAFQELLANELRGDFSHM</sequence>
<gene>
    <name evidence="4" type="ORF">K460DRAFT_273535</name>
</gene>
<keyword evidence="1" id="KW-0863">Zinc-finger</keyword>
<dbReference type="RefSeq" id="XP_040794391.1">
    <property type="nucleotide sequence ID" value="XM_040927888.1"/>
</dbReference>
<reference evidence="4" key="1">
    <citation type="submission" date="2020-01" db="EMBL/GenBank/DDBJ databases">
        <authorList>
            <consortium name="DOE Joint Genome Institute"/>
            <person name="Haridas S."/>
            <person name="Albert R."/>
            <person name="Binder M."/>
            <person name="Bloem J."/>
            <person name="Labutti K."/>
            <person name="Salamov A."/>
            <person name="Andreopoulos B."/>
            <person name="Baker S.E."/>
            <person name="Barry K."/>
            <person name="Bills G."/>
            <person name="Bluhm B.H."/>
            <person name="Cannon C."/>
            <person name="Castanera R."/>
            <person name="Culley D.E."/>
            <person name="Daum C."/>
            <person name="Ezra D."/>
            <person name="Gonzalez J.B."/>
            <person name="Henrissat B."/>
            <person name="Kuo A."/>
            <person name="Liang C."/>
            <person name="Lipzen A."/>
            <person name="Lutzoni F."/>
            <person name="Magnuson J."/>
            <person name="Mondo S."/>
            <person name="Nolan M."/>
            <person name="Ohm R."/>
            <person name="Pangilinan J."/>
            <person name="Park H.-J."/>
            <person name="Ramirez L."/>
            <person name="Alfaro M."/>
            <person name="Sun H."/>
            <person name="Tritt A."/>
            <person name="Yoshinaga Y."/>
            <person name="Zwiers L.-H."/>
            <person name="Turgeon B.G."/>
            <person name="Goodwin S.B."/>
            <person name="Spatafora J.W."/>
            <person name="Crous P.W."/>
            <person name="Grigoriev I.V."/>
        </authorList>
    </citation>
    <scope>NUCLEOTIDE SEQUENCE</scope>
    <source>
        <strain evidence="4">CBS 394.84</strain>
    </source>
</reference>
<keyword evidence="5" id="KW-1185">Reference proteome</keyword>
<accession>A0A9P4LEE6</accession>
<feature type="compositionally biased region" description="Polar residues" evidence="2">
    <location>
        <begin position="1"/>
        <end position="18"/>
    </location>
</feature>
<dbReference type="InterPro" id="IPR013083">
    <property type="entry name" value="Znf_RING/FYVE/PHD"/>
</dbReference>
<organism evidence="4 5">
    <name type="scientific">Cucurbitaria berberidis CBS 394.84</name>
    <dbReference type="NCBI Taxonomy" id="1168544"/>
    <lineage>
        <taxon>Eukaryota</taxon>
        <taxon>Fungi</taxon>
        <taxon>Dikarya</taxon>
        <taxon>Ascomycota</taxon>
        <taxon>Pezizomycotina</taxon>
        <taxon>Dothideomycetes</taxon>
        <taxon>Pleosporomycetidae</taxon>
        <taxon>Pleosporales</taxon>
        <taxon>Pleosporineae</taxon>
        <taxon>Cucurbitariaceae</taxon>
        <taxon>Cucurbitaria</taxon>
    </lineage>
</organism>
<dbReference type="PROSITE" id="PS50089">
    <property type="entry name" value="ZF_RING_2"/>
    <property type="match status" value="1"/>
</dbReference>
<name>A0A9P4LEE6_9PLEO</name>
<evidence type="ECO:0000313" key="5">
    <source>
        <dbReference type="Proteomes" id="UP000800039"/>
    </source>
</evidence>
<feature type="compositionally biased region" description="Polar residues" evidence="2">
    <location>
        <begin position="212"/>
        <end position="223"/>
    </location>
</feature>
<dbReference type="SUPFAM" id="SSF57850">
    <property type="entry name" value="RING/U-box"/>
    <property type="match status" value="1"/>
</dbReference>
<dbReference type="GO" id="GO:0008270">
    <property type="term" value="F:zinc ion binding"/>
    <property type="evidence" value="ECO:0007669"/>
    <property type="project" value="UniProtKB-KW"/>
</dbReference>
<dbReference type="InterPro" id="IPR001841">
    <property type="entry name" value="Znf_RING"/>
</dbReference>
<proteinExistence type="predicted"/>
<feature type="region of interest" description="Disordered" evidence="2">
    <location>
        <begin position="103"/>
        <end position="283"/>
    </location>
</feature>
<feature type="region of interest" description="Disordered" evidence="2">
    <location>
        <begin position="46"/>
        <end position="81"/>
    </location>
</feature>
<dbReference type="EMBL" id="ML976614">
    <property type="protein sequence ID" value="KAF1851828.1"/>
    <property type="molecule type" value="Genomic_DNA"/>
</dbReference>
<dbReference type="OrthoDB" id="8062037at2759"/>
<comment type="caution">
    <text evidence="4">The sequence shown here is derived from an EMBL/GenBank/DDBJ whole genome shotgun (WGS) entry which is preliminary data.</text>
</comment>
<protein>
    <recommendedName>
        <fullName evidence="3">RING-type domain-containing protein</fullName>
    </recommendedName>
</protein>
<evidence type="ECO:0000313" key="4">
    <source>
        <dbReference type="EMBL" id="KAF1851828.1"/>
    </source>
</evidence>
<evidence type="ECO:0000256" key="2">
    <source>
        <dbReference type="SAM" id="MobiDB-lite"/>
    </source>
</evidence>
<dbReference type="GeneID" id="63845141"/>
<dbReference type="SMART" id="SM00184">
    <property type="entry name" value="RING"/>
    <property type="match status" value="1"/>
</dbReference>
<dbReference type="Proteomes" id="UP000800039">
    <property type="component" value="Unassembled WGS sequence"/>
</dbReference>
<evidence type="ECO:0000256" key="1">
    <source>
        <dbReference type="PROSITE-ProRule" id="PRU00175"/>
    </source>
</evidence>